<comment type="caution">
    <text evidence="2">The sequence shown here is derived from an EMBL/GenBank/DDBJ whole genome shotgun (WGS) entry which is preliminary data.</text>
</comment>
<evidence type="ECO:0000313" key="3">
    <source>
        <dbReference type="Proteomes" id="UP001050691"/>
    </source>
</evidence>
<dbReference type="EMBL" id="BPWL01000006">
    <property type="protein sequence ID" value="GJJ10974.1"/>
    <property type="molecule type" value="Genomic_DNA"/>
</dbReference>
<dbReference type="AlphaFoldDB" id="A0AAV5AE29"/>
<evidence type="ECO:0000313" key="2">
    <source>
        <dbReference type="EMBL" id="GJJ10974.1"/>
    </source>
</evidence>
<sequence>MALYNWNKSAMPVLSALLIGQTITLFAFTGEVKFTPVAAGAPCVVKSKATYLSVVWWCPLSVDTILFALTNFRIYQLRKLYSQMSPLLHMLRRDGILYYGVICTTYAANLINYYSNPTQSKGAGTIRYTYEDMYKFRWLNVKVKLIRSNEVNLRPSPTVSVDTEGVMRDSARKERAILETFA</sequence>
<gene>
    <name evidence="2" type="ORF">Clacol_005203</name>
</gene>
<keyword evidence="3" id="KW-1185">Reference proteome</keyword>
<evidence type="ECO:0000256" key="1">
    <source>
        <dbReference type="SAM" id="Phobius"/>
    </source>
</evidence>
<keyword evidence="1" id="KW-1133">Transmembrane helix</keyword>
<keyword evidence="1" id="KW-0472">Membrane</keyword>
<keyword evidence="1" id="KW-0812">Transmembrane</keyword>
<dbReference type="Proteomes" id="UP001050691">
    <property type="component" value="Unassembled WGS sequence"/>
</dbReference>
<feature type="transmembrane region" description="Helical" evidence="1">
    <location>
        <begin position="50"/>
        <end position="75"/>
    </location>
</feature>
<organism evidence="2 3">
    <name type="scientific">Clathrus columnatus</name>
    <dbReference type="NCBI Taxonomy" id="1419009"/>
    <lineage>
        <taxon>Eukaryota</taxon>
        <taxon>Fungi</taxon>
        <taxon>Dikarya</taxon>
        <taxon>Basidiomycota</taxon>
        <taxon>Agaricomycotina</taxon>
        <taxon>Agaricomycetes</taxon>
        <taxon>Phallomycetidae</taxon>
        <taxon>Phallales</taxon>
        <taxon>Clathraceae</taxon>
        <taxon>Clathrus</taxon>
    </lineage>
</organism>
<feature type="transmembrane region" description="Helical" evidence="1">
    <location>
        <begin position="96"/>
        <end position="114"/>
    </location>
</feature>
<reference evidence="2" key="1">
    <citation type="submission" date="2021-10" db="EMBL/GenBank/DDBJ databases">
        <title>De novo Genome Assembly of Clathrus columnatus (Basidiomycota, Fungi) Using Illumina and Nanopore Sequence Data.</title>
        <authorList>
            <person name="Ogiso-Tanaka E."/>
            <person name="Itagaki H."/>
            <person name="Hosoya T."/>
            <person name="Hosaka K."/>
        </authorList>
    </citation>
    <scope>NUCLEOTIDE SEQUENCE</scope>
    <source>
        <strain evidence="2">MO-923</strain>
    </source>
</reference>
<name>A0AAV5AE29_9AGAM</name>
<proteinExistence type="predicted"/>
<accession>A0AAV5AE29</accession>
<protein>
    <submittedName>
        <fullName evidence="2">Uncharacterized protein</fullName>
    </submittedName>
</protein>